<dbReference type="RefSeq" id="WP_143409537.1">
    <property type="nucleotide sequence ID" value="NZ_VHSF01000001.1"/>
</dbReference>
<keyword evidence="3" id="KW-1185">Reference proteome</keyword>
<keyword evidence="1" id="KW-0812">Transmembrane</keyword>
<keyword evidence="1" id="KW-0472">Membrane</keyword>
<feature type="transmembrane region" description="Helical" evidence="1">
    <location>
        <begin position="76"/>
        <end position="100"/>
    </location>
</feature>
<keyword evidence="1" id="KW-1133">Transmembrane helix</keyword>
<proteinExistence type="predicted"/>
<protein>
    <submittedName>
        <fullName evidence="2">Uncharacterized protein</fullName>
    </submittedName>
</protein>
<dbReference type="EMBL" id="VHSF01000001">
    <property type="protein sequence ID" value="TRO66758.1"/>
    <property type="molecule type" value="Genomic_DNA"/>
</dbReference>
<feature type="transmembrane region" description="Helical" evidence="1">
    <location>
        <begin position="106"/>
        <end position="126"/>
    </location>
</feature>
<dbReference type="OrthoDB" id="2223488at2"/>
<gene>
    <name evidence="2" type="ORF">FGM01_02385</name>
</gene>
<evidence type="ECO:0000313" key="3">
    <source>
        <dbReference type="Proteomes" id="UP000315131"/>
    </source>
</evidence>
<evidence type="ECO:0000256" key="1">
    <source>
        <dbReference type="SAM" id="Phobius"/>
    </source>
</evidence>
<organism evidence="2 3">
    <name type="scientific">Christiangramia sabulilitoris</name>
    <dbReference type="NCBI Taxonomy" id="2583991"/>
    <lineage>
        <taxon>Bacteria</taxon>
        <taxon>Pseudomonadati</taxon>
        <taxon>Bacteroidota</taxon>
        <taxon>Flavobacteriia</taxon>
        <taxon>Flavobacteriales</taxon>
        <taxon>Flavobacteriaceae</taxon>
        <taxon>Christiangramia</taxon>
    </lineage>
</organism>
<accession>A0A550I7F6</accession>
<evidence type="ECO:0000313" key="2">
    <source>
        <dbReference type="EMBL" id="TRO66758.1"/>
    </source>
</evidence>
<comment type="caution">
    <text evidence="2">The sequence shown here is derived from an EMBL/GenBank/DDBJ whole genome shotgun (WGS) entry which is preliminary data.</text>
</comment>
<dbReference type="Proteomes" id="UP000315131">
    <property type="component" value="Unassembled WGS sequence"/>
</dbReference>
<dbReference type="AlphaFoldDB" id="A0A550I7F6"/>
<sequence>MPELIIKRNSEWASKFKPFEIYLNAEKFIEIHDGQLLNFTIPEGNYTLFARVGWCRSETINFHVEKDEIRRIEIRGFLFSEYLLPVALLTGTIYFGLYFGYNYNSLALGTLLMFYFGYLIYFITFGRKQFLRLILK</sequence>
<name>A0A550I7F6_9FLAO</name>
<reference evidence="2 3" key="1">
    <citation type="submission" date="2019-06" db="EMBL/GenBank/DDBJ databases">
        <title>Gramella sabulilitoris sp. nov., isolated from a marine sand.</title>
        <authorList>
            <person name="Yoon J.-H."/>
        </authorList>
    </citation>
    <scope>NUCLEOTIDE SEQUENCE [LARGE SCALE GENOMIC DNA]</scope>
    <source>
        <strain evidence="2 3">HSMS-1</strain>
    </source>
</reference>